<evidence type="ECO:0000313" key="2">
    <source>
        <dbReference type="Proteomes" id="UP000326354"/>
    </source>
</evidence>
<dbReference type="Proteomes" id="UP000326354">
    <property type="component" value="Chromosome"/>
</dbReference>
<dbReference type="AlphaFoldDB" id="A0A5S9F5K1"/>
<gene>
    <name evidence="1" type="ORF">UABAM_05349</name>
</gene>
<accession>A0A5S9F5K1</accession>
<evidence type="ECO:0000313" key="1">
    <source>
        <dbReference type="EMBL" id="BBM86947.1"/>
    </source>
</evidence>
<protein>
    <submittedName>
        <fullName evidence="1">Uncharacterized protein</fullName>
    </submittedName>
</protein>
<dbReference type="KEGG" id="uam:UABAM_05349"/>
<dbReference type="PROSITE" id="PS51257">
    <property type="entry name" value="PROKAR_LIPOPROTEIN"/>
    <property type="match status" value="1"/>
</dbReference>
<keyword evidence="2" id="KW-1185">Reference proteome</keyword>
<proteinExistence type="predicted"/>
<dbReference type="EMBL" id="AP019860">
    <property type="protein sequence ID" value="BBM86947.1"/>
    <property type="molecule type" value="Genomic_DNA"/>
</dbReference>
<sequence>MSTKKILWVFCIVFLLSCDNTRTNTSTIQERKQQVSSTKGKRMFLTSKKVSQNIPPLDASIPETLHTATFALG</sequence>
<reference evidence="1 2" key="1">
    <citation type="submission" date="2019-08" db="EMBL/GenBank/DDBJ databases">
        <title>Complete genome sequence of Candidatus Uab amorphum.</title>
        <authorList>
            <person name="Shiratori T."/>
            <person name="Suzuki S."/>
            <person name="Kakizawa Y."/>
            <person name="Ishida K."/>
        </authorList>
    </citation>
    <scope>NUCLEOTIDE SEQUENCE [LARGE SCALE GENOMIC DNA]</scope>
    <source>
        <strain evidence="1 2">SRT547</strain>
    </source>
</reference>
<name>A0A5S9F5K1_UABAM</name>
<organism evidence="1 2">
    <name type="scientific">Uabimicrobium amorphum</name>
    <dbReference type="NCBI Taxonomy" id="2596890"/>
    <lineage>
        <taxon>Bacteria</taxon>
        <taxon>Pseudomonadati</taxon>
        <taxon>Planctomycetota</taxon>
        <taxon>Candidatus Uabimicrobiia</taxon>
        <taxon>Candidatus Uabimicrobiales</taxon>
        <taxon>Candidatus Uabimicrobiaceae</taxon>
        <taxon>Candidatus Uabimicrobium</taxon>
    </lineage>
</organism>